<evidence type="ECO:0000256" key="1">
    <source>
        <dbReference type="ARBA" id="ARBA00005234"/>
    </source>
</evidence>
<feature type="compositionally biased region" description="Basic residues" evidence="4">
    <location>
        <begin position="122"/>
        <end position="139"/>
    </location>
</feature>
<keyword evidence="3" id="KW-0378">Hydrolase</keyword>
<dbReference type="GO" id="GO:0008234">
    <property type="term" value="F:cysteine-type peptidase activity"/>
    <property type="evidence" value="ECO:0007669"/>
    <property type="project" value="InterPro"/>
</dbReference>
<gene>
    <name evidence="6" type="ORF">CCAM_LOCUS23747</name>
</gene>
<evidence type="ECO:0000259" key="5">
    <source>
        <dbReference type="Pfam" id="PF02902"/>
    </source>
</evidence>
<dbReference type="SUPFAM" id="SSF54001">
    <property type="entry name" value="Cysteine proteinases"/>
    <property type="match status" value="1"/>
</dbReference>
<sequence length="690" mass="78033">MAELKDSAFGFFFKLGEIKWVNGQLLILLALNHVEPIERSGEVDRLKFHIGDRIVEFKKTDFTLITGMKFGKDAEYGDTDWKRQTTSAQGAVCGLGHYVGRRGCARGMTCWRVQFSAQKRKVLNRKRSLQRHRRKKLKGQLHWGSVGSTNQEEINVQQKEKRKVVIRKRAEGKKTEKKTDGSRGGSSRGTPKEGQNVLGEARENEPSLRDIMTAIVLMEKKNIKMRTEVTKLRIALNAQSRLLNRYISMNRMGKRWHKSKKRTTEDNAMPSFDLGFESEEKKEATEPDVDDGVLDEGINADVEIGTQQVAFGNDLHDPLNEISTQEVEGIWLKAVDTLGLGKHSEKNVDKEECEKGSTNMGNKIEEDVAGFTDKFETASQLIEALQDLPPEAIFFPVKENPIENEKNSTPILQPYAFYFLRTYLIQRIVKIITKRNLLGPYFSIHIDTLVRNAIVDISTIAVIISRNEGEIACSVNDPGIDCCGNDLVLRSGNSFDLLRAVYEVVQDSEDDDEVANEEPCTQIVHDQKGIGAQVLGQEDVLDPSEYKVHYGEEDTLTKTWYYDIFFPWGWLSDKHVDVIFYYLRMKGVEFGLEQRKLQPFLPCLQMFLPKIMDKLGVYDGREEGPMGDDALAVEAGSCCPKQNDGSSCGMFVVKMAELLMMGCDVGDMDDHEIVAYRKKMTAELLAYSAV</sequence>
<name>A0A484LZH8_9ASTE</name>
<evidence type="ECO:0000256" key="4">
    <source>
        <dbReference type="SAM" id="MobiDB-lite"/>
    </source>
</evidence>
<dbReference type="InterPro" id="IPR038765">
    <property type="entry name" value="Papain-like_cys_pep_sf"/>
</dbReference>
<feature type="domain" description="Ubiquitin-like protease family profile" evidence="5">
    <location>
        <begin position="639"/>
        <end position="683"/>
    </location>
</feature>
<dbReference type="OrthoDB" id="1302742at2759"/>
<dbReference type="Pfam" id="PF02902">
    <property type="entry name" value="Peptidase_C48"/>
    <property type="match status" value="1"/>
</dbReference>
<keyword evidence="7" id="KW-1185">Reference proteome</keyword>
<dbReference type="Proteomes" id="UP000595140">
    <property type="component" value="Unassembled WGS sequence"/>
</dbReference>
<dbReference type="Gene3D" id="3.40.395.10">
    <property type="entry name" value="Adenoviral Proteinase, Chain A"/>
    <property type="match status" value="1"/>
</dbReference>
<keyword evidence="2" id="KW-0645">Protease</keyword>
<protein>
    <recommendedName>
        <fullName evidence="5">Ubiquitin-like protease family profile domain-containing protein</fullName>
    </recommendedName>
</protein>
<organism evidence="6 7">
    <name type="scientific">Cuscuta campestris</name>
    <dbReference type="NCBI Taxonomy" id="132261"/>
    <lineage>
        <taxon>Eukaryota</taxon>
        <taxon>Viridiplantae</taxon>
        <taxon>Streptophyta</taxon>
        <taxon>Embryophyta</taxon>
        <taxon>Tracheophyta</taxon>
        <taxon>Spermatophyta</taxon>
        <taxon>Magnoliopsida</taxon>
        <taxon>eudicotyledons</taxon>
        <taxon>Gunneridae</taxon>
        <taxon>Pentapetalae</taxon>
        <taxon>asterids</taxon>
        <taxon>lamiids</taxon>
        <taxon>Solanales</taxon>
        <taxon>Convolvulaceae</taxon>
        <taxon>Cuscuteae</taxon>
        <taxon>Cuscuta</taxon>
        <taxon>Cuscuta subgen. Grammica</taxon>
        <taxon>Cuscuta sect. Cleistogrammica</taxon>
    </lineage>
</organism>
<accession>A0A484LZH8</accession>
<feature type="region of interest" description="Disordered" evidence="4">
    <location>
        <begin position="122"/>
        <end position="205"/>
    </location>
</feature>
<dbReference type="AlphaFoldDB" id="A0A484LZH8"/>
<dbReference type="GO" id="GO:0006508">
    <property type="term" value="P:proteolysis"/>
    <property type="evidence" value="ECO:0007669"/>
    <property type="project" value="UniProtKB-KW"/>
</dbReference>
<feature type="compositionally biased region" description="Basic and acidic residues" evidence="4">
    <location>
        <begin position="168"/>
        <end position="181"/>
    </location>
</feature>
<evidence type="ECO:0000256" key="2">
    <source>
        <dbReference type="ARBA" id="ARBA00022670"/>
    </source>
</evidence>
<evidence type="ECO:0000256" key="3">
    <source>
        <dbReference type="ARBA" id="ARBA00022801"/>
    </source>
</evidence>
<reference evidence="6 7" key="1">
    <citation type="submission" date="2018-04" db="EMBL/GenBank/DDBJ databases">
        <authorList>
            <person name="Vogel A."/>
        </authorList>
    </citation>
    <scope>NUCLEOTIDE SEQUENCE [LARGE SCALE GENOMIC DNA]</scope>
</reference>
<evidence type="ECO:0000313" key="7">
    <source>
        <dbReference type="Proteomes" id="UP000595140"/>
    </source>
</evidence>
<dbReference type="EMBL" id="OOIL02002262">
    <property type="protein sequence ID" value="VFQ81971.1"/>
    <property type="molecule type" value="Genomic_DNA"/>
</dbReference>
<dbReference type="InterPro" id="IPR003653">
    <property type="entry name" value="Peptidase_C48_C"/>
</dbReference>
<evidence type="ECO:0000313" key="6">
    <source>
        <dbReference type="EMBL" id="VFQ81971.1"/>
    </source>
</evidence>
<feature type="compositionally biased region" description="Polar residues" evidence="4">
    <location>
        <begin position="146"/>
        <end position="157"/>
    </location>
</feature>
<comment type="similarity">
    <text evidence="1">Belongs to the peptidase C48 family.</text>
</comment>
<proteinExistence type="inferred from homology"/>